<keyword evidence="3" id="KW-1185">Reference proteome</keyword>
<evidence type="ECO:0000256" key="1">
    <source>
        <dbReference type="SAM" id="Phobius"/>
    </source>
</evidence>
<keyword evidence="1" id="KW-1133">Transmembrane helix</keyword>
<protein>
    <submittedName>
        <fullName evidence="2">Uncharacterized protein</fullName>
    </submittedName>
</protein>
<keyword evidence="1" id="KW-0812">Transmembrane</keyword>
<organism evidence="2 3">
    <name type="scientific">Actinoplanes digitatis</name>
    <dbReference type="NCBI Taxonomy" id="1868"/>
    <lineage>
        <taxon>Bacteria</taxon>
        <taxon>Bacillati</taxon>
        <taxon>Actinomycetota</taxon>
        <taxon>Actinomycetes</taxon>
        <taxon>Micromonosporales</taxon>
        <taxon>Micromonosporaceae</taxon>
        <taxon>Actinoplanes</taxon>
    </lineage>
</organism>
<reference evidence="2 3" key="1">
    <citation type="submission" date="2020-08" db="EMBL/GenBank/DDBJ databases">
        <title>Sequencing the genomes of 1000 actinobacteria strains.</title>
        <authorList>
            <person name="Klenk H.-P."/>
        </authorList>
    </citation>
    <scope>NUCLEOTIDE SEQUENCE [LARGE SCALE GENOMIC DNA]</scope>
    <source>
        <strain evidence="2 3">DSM 43149</strain>
    </source>
</reference>
<dbReference type="RefSeq" id="WP_184991725.1">
    <property type="nucleotide sequence ID" value="NZ_BOMK01000030.1"/>
</dbReference>
<gene>
    <name evidence="2" type="ORF">BJ971_001914</name>
</gene>
<dbReference type="EMBL" id="JACHNH010000001">
    <property type="protein sequence ID" value="MBB4761358.1"/>
    <property type="molecule type" value="Genomic_DNA"/>
</dbReference>
<evidence type="ECO:0000313" key="3">
    <source>
        <dbReference type="Proteomes" id="UP000578112"/>
    </source>
</evidence>
<accession>A0A7W7HVB8</accession>
<comment type="caution">
    <text evidence="2">The sequence shown here is derived from an EMBL/GenBank/DDBJ whole genome shotgun (WGS) entry which is preliminary data.</text>
</comment>
<dbReference type="AlphaFoldDB" id="A0A7W7HVB8"/>
<dbReference type="Proteomes" id="UP000578112">
    <property type="component" value="Unassembled WGS sequence"/>
</dbReference>
<feature type="transmembrane region" description="Helical" evidence="1">
    <location>
        <begin position="67"/>
        <end position="90"/>
    </location>
</feature>
<name>A0A7W7HVB8_9ACTN</name>
<keyword evidence="1" id="KW-0472">Membrane</keyword>
<sequence>MTDSWRVALRDRVARRCGDPDKHFARYGYTFGNWIDAAPGARLPAFLEVEAGVADYLKVAAQTGRQLGTAAGLVVGGAAATLVFLVVCVVA</sequence>
<proteinExistence type="predicted"/>
<evidence type="ECO:0000313" key="2">
    <source>
        <dbReference type="EMBL" id="MBB4761358.1"/>
    </source>
</evidence>